<dbReference type="Pfam" id="PF13843">
    <property type="entry name" value="DDE_Tnp_1_7"/>
    <property type="match status" value="1"/>
</dbReference>
<dbReference type="Proteomes" id="UP000821866">
    <property type="component" value="Chromosome 3"/>
</dbReference>
<evidence type="ECO:0000259" key="2">
    <source>
        <dbReference type="Pfam" id="PF13843"/>
    </source>
</evidence>
<feature type="region of interest" description="Disordered" evidence="1">
    <location>
        <begin position="1"/>
        <end position="28"/>
    </location>
</feature>
<proteinExistence type="predicted"/>
<feature type="compositionally biased region" description="Basic and acidic residues" evidence="1">
    <location>
        <begin position="18"/>
        <end position="28"/>
    </location>
</feature>
<protein>
    <recommendedName>
        <fullName evidence="2">PiggyBac transposable element-derived protein domain-containing protein</fullName>
    </recommendedName>
</protein>
<accession>A0A9J6E864</accession>
<dbReference type="AlphaFoldDB" id="A0A9J6E864"/>
<dbReference type="PANTHER" id="PTHR46599">
    <property type="entry name" value="PIGGYBAC TRANSPOSABLE ELEMENT-DERIVED PROTEIN 4"/>
    <property type="match status" value="1"/>
</dbReference>
<keyword evidence="4" id="KW-1185">Reference proteome</keyword>
<reference evidence="3" key="2">
    <citation type="submission" date="2021-09" db="EMBL/GenBank/DDBJ databases">
        <authorList>
            <person name="Jia N."/>
            <person name="Wang J."/>
            <person name="Shi W."/>
            <person name="Du L."/>
            <person name="Sun Y."/>
            <person name="Zhan W."/>
            <person name="Jiang J."/>
            <person name="Wang Q."/>
            <person name="Zhang B."/>
            <person name="Ji P."/>
            <person name="Sakyi L.B."/>
            <person name="Cui X."/>
            <person name="Yuan T."/>
            <person name="Jiang B."/>
            <person name="Yang W."/>
            <person name="Lam T.T.-Y."/>
            <person name="Chang Q."/>
            <person name="Ding S."/>
            <person name="Wang X."/>
            <person name="Zhu J."/>
            <person name="Ruan X."/>
            <person name="Zhao L."/>
            <person name="Wei J."/>
            <person name="Que T."/>
            <person name="Du C."/>
            <person name="Cheng J."/>
            <person name="Dai P."/>
            <person name="Han X."/>
            <person name="Huang E."/>
            <person name="Gao Y."/>
            <person name="Liu J."/>
            <person name="Shao H."/>
            <person name="Ye R."/>
            <person name="Li L."/>
            <person name="Wei W."/>
            <person name="Wang X."/>
            <person name="Wang C."/>
            <person name="Huo Q."/>
            <person name="Li W."/>
            <person name="Guo W."/>
            <person name="Chen H."/>
            <person name="Chen S."/>
            <person name="Zhou L."/>
            <person name="Zhou L."/>
            <person name="Ni X."/>
            <person name="Tian J."/>
            <person name="Zhou Y."/>
            <person name="Sheng Y."/>
            <person name="Liu T."/>
            <person name="Pan Y."/>
            <person name="Xia L."/>
            <person name="Li J."/>
            <person name="Zhao F."/>
            <person name="Cao W."/>
        </authorList>
    </citation>
    <scope>NUCLEOTIDE SEQUENCE</scope>
    <source>
        <strain evidence="3">Rmic-2018</strain>
        <tissue evidence="3">Larvae</tissue>
    </source>
</reference>
<dbReference type="EMBL" id="JABSTU010000005">
    <property type="protein sequence ID" value="KAH8030490.1"/>
    <property type="molecule type" value="Genomic_DNA"/>
</dbReference>
<evidence type="ECO:0000256" key="1">
    <source>
        <dbReference type="SAM" id="MobiDB-lite"/>
    </source>
</evidence>
<dbReference type="PANTHER" id="PTHR46599:SF3">
    <property type="entry name" value="PIGGYBAC TRANSPOSABLE ELEMENT-DERIVED PROTEIN 4"/>
    <property type="match status" value="1"/>
</dbReference>
<organism evidence="3 4">
    <name type="scientific">Rhipicephalus microplus</name>
    <name type="common">Cattle tick</name>
    <name type="synonym">Boophilus microplus</name>
    <dbReference type="NCBI Taxonomy" id="6941"/>
    <lineage>
        <taxon>Eukaryota</taxon>
        <taxon>Metazoa</taxon>
        <taxon>Ecdysozoa</taxon>
        <taxon>Arthropoda</taxon>
        <taxon>Chelicerata</taxon>
        <taxon>Arachnida</taxon>
        <taxon>Acari</taxon>
        <taxon>Parasitiformes</taxon>
        <taxon>Ixodida</taxon>
        <taxon>Ixodoidea</taxon>
        <taxon>Ixodidae</taxon>
        <taxon>Rhipicephalinae</taxon>
        <taxon>Rhipicephalus</taxon>
        <taxon>Boophilus</taxon>
    </lineage>
</organism>
<feature type="domain" description="PiggyBac transposable element-derived protein" evidence="2">
    <location>
        <begin position="3"/>
        <end position="117"/>
    </location>
</feature>
<dbReference type="InterPro" id="IPR029526">
    <property type="entry name" value="PGBD"/>
</dbReference>
<name>A0A9J6E864_RHIMP</name>
<sequence length="118" mass="13375">MTTLTERGVGAAGTVRTNKKDSPEELKRSNKLKKGEYLWRAKGQVTAYQWHDTKDVHLLSNFHDPTETVEVSRKLTNGSSVAVVCPKTVGDYNLWMGAVDRFDQKRNSYTADRRSKKS</sequence>
<comment type="caution">
    <text evidence="3">The sequence shown here is derived from an EMBL/GenBank/DDBJ whole genome shotgun (WGS) entry which is preliminary data.</text>
</comment>
<gene>
    <name evidence="3" type="ORF">HPB51_007458</name>
</gene>
<reference evidence="3" key="1">
    <citation type="journal article" date="2020" name="Cell">
        <title>Large-Scale Comparative Analyses of Tick Genomes Elucidate Their Genetic Diversity and Vector Capacities.</title>
        <authorList>
            <consortium name="Tick Genome and Microbiome Consortium (TIGMIC)"/>
            <person name="Jia N."/>
            <person name="Wang J."/>
            <person name="Shi W."/>
            <person name="Du L."/>
            <person name="Sun Y."/>
            <person name="Zhan W."/>
            <person name="Jiang J.F."/>
            <person name="Wang Q."/>
            <person name="Zhang B."/>
            <person name="Ji P."/>
            <person name="Bell-Sakyi L."/>
            <person name="Cui X.M."/>
            <person name="Yuan T.T."/>
            <person name="Jiang B.G."/>
            <person name="Yang W.F."/>
            <person name="Lam T.T."/>
            <person name="Chang Q.C."/>
            <person name="Ding S.J."/>
            <person name="Wang X.J."/>
            <person name="Zhu J.G."/>
            <person name="Ruan X.D."/>
            <person name="Zhao L."/>
            <person name="Wei J.T."/>
            <person name="Ye R.Z."/>
            <person name="Que T.C."/>
            <person name="Du C.H."/>
            <person name="Zhou Y.H."/>
            <person name="Cheng J.X."/>
            <person name="Dai P.F."/>
            <person name="Guo W.B."/>
            <person name="Han X.H."/>
            <person name="Huang E.J."/>
            <person name="Li L.F."/>
            <person name="Wei W."/>
            <person name="Gao Y.C."/>
            <person name="Liu J.Z."/>
            <person name="Shao H.Z."/>
            <person name="Wang X."/>
            <person name="Wang C.C."/>
            <person name="Yang T.C."/>
            <person name="Huo Q.B."/>
            <person name="Li W."/>
            <person name="Chen H.Y."/>
            <person name="Chen S.E."/>
            <person name="Zhou L.G."/>
            <person name="Ni X.B."/>
            <person name="Tian J.H."/>
            <person name="Sheng Y."/>
            <person name="Liu T."/>
            <person name="Pan Y.S."/>
            <person name="Xia L.Y."/>
            <person name="Li J."/>
            <person name="Zhao F."/>
            <person name="Cao W.C."/>
        </authorList>
    </citation>
    <scope>NUCLEOTIDE SEQUENCE</scope>
    <source>
        <strain evidence="3">Rmic-2018</strain>
    </source>
</reference>
<evidence type="ECO:0000313" key="3">
    <source>
        <dbReference type="EMBL" id="KAH8030490.1"/>
    </source>
</evidence>
<evidence type="ECO:0000313" key="4">
    <source>
        <dbReference type="Proteomes" id="UP000821866"/>
    </source>
</evidence>